<keyword evidence="2" id="KW-0413">Isomerase</keyword>
<evidence type="ECO:0000256" key="1">
    <source>
        <dbReference type="ARBA" id="ARBA00009117"/>
    </source>
</evidence>
<dbReference type="Gene3D" id="1.20.120.420">
    <property type="entry name" value="translation initiation factor eif-2b, domain 1"/>
    <property type="match status" value="1"/>
</dbReference>
<dbReference type="EMBL" id="JACRST010000005">
    <property type="protein sequence ID" value="MBC8546428.1"/>
    <property type="molecule type" value="Genomic_DNA"/>
</dbReference>
<dbReference type="GO" id="GO:0019509">
    <property type="term" value="P:L-methionine salvage from methylthioadenosine"/>
    <property type="evidence" value="ECO:0007669"/>
    <property type="project" value="TreeGrafter"/>
</dbReference>
<keyword evidence="3" id="KW-1185">Reference proteome</keyword>
<dbReference type="Proteomes" id="UP000653127">
    <property type="component" value="Unassembled WGS sequence"/>
</dbReference>
<comment type="similarity">
    <text evidence="1">Belongs to the eIF-2B alpha/beta/delta subunits family. MtnA subfamily.</text>
</comment>
<protein>
    <submittedName>
        <fullName evidence="2">S-methyl-5-thioribose-1-phosphate isomerase</fullName>
        <ecNumber evidence="2">5.3.1.23</ecNumber>
    </submittedName>
</protein>
<dbReference type="Pfam" id="PF01008">
    <property type="entry name" value="IF-2B"/>
    <property type="match status" value="1"/>
</dbReference>
<reference evidence="2" key="1">
    <citation type="submission" date="2020-08" db="EMBL/GenBank/DDBJ databases">
        <title>Genome public.</title>
        <authorList>
            <person name="Liu C."/>
            <person name="Sun Q."/>
        </authorList>
    </citation>
    <scope>NUCLEOTIDE SEQUENCE</scope>
    <source>
        <strain evidence="2">NSJ-31</strain>
    </source>
</reference>
<dbReference type="SUPFAM" id="SSF100950">
    <property type="entry name" value="NagB/RpiA/CoA transferase-like"/>
    <property type="match status" value="1"/>
</dbReference>
<sequence>MNRADHDLAFLLRYENIAWYEDGRVRILDRRIYPIRTEFVTCTRHEEVAQAIADMVTQSGGPYTAAAMGMALAAHECRGRPEAQQLAYLERAAHTLSHARPTTVAKMAVCTQSCLDAARAALAAGASDATDAVFTRALEDVNRKYERIERTGAYLAAQFPDGGTVMTQCFGETVIGMMLRACRAQNKQVRFLCPETRPFFQGARLTASCICDMGFDVTVITDNMPAYAMGQKKVDVFTSAADVITMDGHVVNKVGTFQIALAAQYWGVPYFVTGTPNRAHPTADTVTIEERDPLLAMDSLGVRTTMEGVKGYYPAFDVTPPKLCSGVVTDRGIFSPYDLASYFSGGAEECAP</sequence>
<evidence type="ECO:0000313" key="3">
    <source>
        <dbReference type="Proteomes" id="UP000653127"/>
    </source>
</evidence>
<dbReference type="PANTHER" id="PTHR43475">
    <property type="entry name" value="METHYLTHIORIBOSE-1-PHOSPHATE ISOMERASE"/>
    <property type="match status" value="1"/>
</dbReference>
<proteinExistence type="inferred from homology"/>
<dbReference type="InterPro" id="IPR027363">
    <property type="entry name" value="M1Pi_N"/>
</dbReference>
<dbReference type="InterPro" id="IPR000649">
    <property type="entry name" value="IF-2B-related"/>
</dbReference>
<name>A0A926DW24_9FIRM</name>
<organism evidence="2 3">
    <name type="scientific">Ligaoa zhengdingensis</name>
    <dbReference type="NCBI Taxonomy" id="2763658"/>
    <lineage>
        <taxon>Bacteria</taxon>
        <taxon>Bacillati</taxon>
        <taxon>Bacillota</taxon>
        <taxon>Clostridia</taxon>
        <taxon>Eubacteriales</taxon>
        <taxon>Oscillospiraceae</taxon>
        <taxon>Ligaoa</taxon>
    </lineage>
</organism>
<dbReference type="AlphaFoldDB" id="A0A926DW24"/>
<accession>A0A926DW24</accession>
<comment type="caution">
    <text evidence="2">The sequence shown here is derived from an EMBL/GenBank/DDBJ whole genome shotgun (WGS) entry which is preliminary data.</text>
</comment>
<dbReference type="RefSeq" id="WP_249282506.1">
    <property type="nucleotide sequence ID" value="NZ_JACRST010000005.1"/>
</dbReference>
<dbReference type="EC" id="5.3.1.23" evidence="2"/>
<dbReference type="GO" id="GO:0046523">
    <property type="term" value="F:S-methyl-5-thioribose-1-phosphate isomerase activity"/>
    <property type="evidence" value="ECO:0007669"/>
    <property type="project" value="UniProtKB-EC"/>
</dbReference>
<dbReference type="InterPro" id="IPR042529">
    <property type="entry name" value="IF_2B-like_C"/>
</dbReference>
<dbReference type="NCBIfam" id="NF004326">
    <property type="entry name" value="PRK05720.1"/>
    <property type="match status" value="1"/>
</dbReference>
<dbReference type="InterPro" id="IPR037171">
    <property type="entry name" value="NagB/RpiA_transferase-like"/>
</dbReference>
<dbReference type="PANTHER" id="PTHR43475:SF1">
    <property type="entry name" value="METHYLTHIORIBOSE-1-PHOSPHATE ISOMERASE"/>
    <property type="match status" value="1"/>
</dbReference>
<evidence type="ECO:0000313" key="2">
    <source>
        <dbReference type="EMBL" id="MBC8546428.1"/>
    </source>
</evidence>
<gene>
    <name evidence="2" type="ORF">H8711_05710</name>
</gene>
<dbReference type="Gene3D" id="3.40.50.10470">
    <property type="entry name" value="Translation initiation factor eif-2b, domain 2"/>
    <property type="match status" value="1"/>
</dbReference>